<accession>A0ABU5NBG4</accession>
<feature type="transmembrane region" description="Helical" evidence="8">
    <location>
        <begin position="169"/>
        <end position="190"/>
    </location>
</feature>
<feature type="domain" description="NADH:quinone oxidoreductase/Mrp antiporter transmembrane" evidence="9">
    <location>
        <begin position="133"/>
        <end position="428"/>
    </location>
</feature>
<dbReference type="PANTHER" id="PTHR42703">
    <property type="entry name" value="NADH DEHYDROGENASE"/>
    <property type="match status" value="1"/>
</dbReference>
<keyword evidence="3" id="KW-1003">Cell membrane</keyword>
<dbReference type="Pfam" id="PF00361">
    <property type="entry name" value="Proton_antipo_M"/>
    <property type="match status" value="1"/>
</dbReference>
<organism evidence="10 11">
    <name type="scientific">Candidatus Megaera venefica</name>
    <dbReference type="NCBI Taxonomy" id="2055910"/>
    <lineage>
        <taxon>Bacteria</taxon>
        <taxon>Pseudomonadati</taxon>
        <taxon>Pseudomonadota</taxon>
        <taxon>Alphaproteobacteria</taxon>
        <taxon>Rickettsiales</taxon>
        <taxon>Rickettsiaceae</taxon>
        <taxon>Candidatus Megaera</taxon>
    </lineage>
</organism>
<feature type="transmembrane region" description="Helical" evidence="8">
    <location>
        <begin position="247"/>
        <end position="275"/>
    </location>
</feature>
<keyword evidence="11" id="KW-1185">Reference proteome</keyword>
<feature type="transmembrane region" description="Helical" evidence="8">
    <location>
        <begin position="210"/>
        <end position="235"/>
    </location>
</feature>
<dbReference type="NCBIfam" id="NF005140">
    <property type="entry name" value="PRK06589.1"/>
    <property type="match status" value="1"/>
</dbReference>
<dbReference type="PANTHER" id="PTHR42703:SF1">
    <property type="entry name" value="NA(+)_H(+) ANTIPORTER SUBUNIT D1"/>
    <property type="match status" value="1"/>
</dbReference>
<gene>
    <name evidence="10" type="ORF">Megvenef_00482</name>
</gene>
<keyword evidence="5 8" id="KW-1133">Transmembrane helix</keyword>
<feature type="transmembrane region" description="Helical" evidence="8">
    <location>
        <begin position="381"/>
        <end position="409"/>
    </location>
</feature>
<sequence length="512" mass="57263">MMQLAGPNILVILTIFIGIVNLITPFISKEDSPVRSFFLIATSVSFLCNVLMLDYLFLNGIEPSFTILDFGKYSIALRLESLGMIFLNLLAVLWTCSLLYTIKFLAINEIKNSNRFLFFLNCCIMTGSFIALSANLFTMFIFYEMLTLFTIPLIVHSTNKKSTQGLFKYLKILMISALLLLLPAIIIIYVNTGGGNFVQGGFIAGHFKDSYAIILLLMMIFGTAKSALFPLHGWLPSAMVASYPVSALLHAVVVVKTGLFCTYKIIAYVFGIAYLQTLFASYNWLVLFPIVTIIYSSFQVLRFNEIKMILAYSTINQLSIALLSAFLLSPKGFVAAVMHMISHSFSKICMFYAAGNIYSVKNSYNLSELVGIKNTMPKTSFVMLIAGLSLIGIPPFAGFISKFYILLAAAEQNNFLVITILLISSLFTAAYVIKMLIFIYRPASEHFILHLKLKPYFVEESENESTNRVTSSNYEAEKKLPTFMIISIILCLSGVVGFFFIQQVIVKFLGFI</sequence>
<proteinExistence type="inferred from homology"/>
<name>A0ABU5NBG4_9RICK</name>
<evidence type="ECO:0000259" key="9">
    <source>
        <dbReference type="Pfam" id="PF00361"/>
    </source>
</evidence>
<reference evidence="10 11" key="1">
    <citation type="submission" date="2023-03" db="EMBL/GenBank/DDBJ databases">
        <title>Host association and intracellularity evolved multiple times independently in the Rickettsiales.</title>
        <authorList>
            <person name="Castelli M."/>
            <person name="Nardi T."/>
            <person name="Gammuto L."/>
            <person name="Bellinzona G."/>
            <person name="Sabaneyeva E."/>
            <person name="Potekhin A."/>
            <person name="Serra V."/>
            <person name="Petroni G."/>
            <person name="Sassera D."/>
        </authorList>
    </citation>
    <scope>NUCLEOTIDE SEQUENCE [LARGE SCALE GENOMIC DNA]</scope>
    <source>
        <strain evidence="10 11">Sr 2-6</strain>
    </source>
</reference>
<dbReference type="InterPro" id="IPR001750">
    <property type="entry name" value="ND/Mrp_TM"/>
</dbReference>
<comment type="subcellular location">
    <subcellularLocation>
        <location evidence="1">Cell membrane</location>
        <topology evidence="1">Multi-pass membrane protein</topology>
    </subcellularLocation>
    <subcellularLocation>
        <location evidence="7">Membrane</location>
        <topology evidence="7">Multi-pass membrane protein</topology>
    </subcellularLocation>
</comment>
<evidence type="ECO:0000256" key="3">
    <source>
        <dbReference type="ARBA" id="ARBA00022475"/>
    </source>
</evidence>
<feature type="transmembrane region" description="Helical" evidence="8">
    <location>
        <begin position="36"/>
        <end position="61"/>
    </location>
</feature>
<evidence type="ECO:0000256" key="4">
    <source>
        <dbReference type="ARBA" id="ARBA00022692"/>
    </source>
</evidence>
<dbReference type="PRINTS" id="PR01434">
    <property type="entry name" value="NADHDHGNASE5"/>
</dbReference>
<dbReference type="EMBL" id="JARJFB010000023">
    <property type="protein sequence ID" value="MEA0970516.1"/>
    <property type="molecule type" value="Genomic_DNA"/>
</dbReference>
<feature type="transmembrane region" description="Helical" evidence="8">
    <location>
        <begin position="415"/>
        <end position="440"/>
    </location>
</feature>
<protein>
    <submittedName>
        <fullName evidence="10">MnhD-like Na(+)/H(+) antiporter subunit D</fullName>
    </submittedName>
</protein>
<keyword evidence="6 8" id="KW-0472">Membrane</keyword>
<dbReference type="Proteomes" id="UP001291687">
    <property type="component" value="Unassembled WGS sequence"/>
</dbReference>
<feature type="transmembrane region" description="Helical" evidence="8">
    <location>
        <begin position="310"/>
        <end position="328"/>
    </location>
</feature>
<feature type="transmembrane region" description="Helical" evidence="8">
    <location>
        <begin position="6"/>
        <end position="24"/>
    </location>
</feature>
<evidence type="ECO:0000256" key="7">
    <source>
        <dbReference type="RuleBase" id="RU000320"/>
    </source>
</evidence>
<feature type="transmembrane region" description="Helical" evidence="8">
    <location>
        <begin position="483"/>
        <end position="505"/>
    </location>
</feature>
<feature type="transmembrane region" description="Helical" evidence="8">
    <location>
        <begin position="281"/>
        <end position="298"/>
    </location>
</feature>
<feature type="transmembrane region" description="Helical" evidence="8">
    <location>
        <begin position="81"/>
        <end position="102"/>
    </location>
</feature>
<evidence type="ECO:0000256" key="5">
    <source>
        <dbReference type="ARBA" id="ARBA00022989"/>
    </source>
</evidence>
<feature type="transmembrane region" description="Helical" evidence="8">
    <location>
        <begin position="114"/>
        <end position="134"/>
    </location>
</feature>
<keyword evidence="4 7" id="KW-0812">Transmembrane</keyword>
<dbReference type="InterPro" id="IPR050586">
    <property type="entry name" value="CPA3_Na-H_Antiporter_D"/>
</dbReference>
<evidence type="ECO:0000256" key="8">
    <source>
        <dbReference type="SAM" id="Phobius"/>
    </source>
</evidence>
<evidence type="ECO:0000256" key="2">
    <source>
        <dbReference type="ARBA" id="ARBA00005346"/>
    </source>
</evidence>
<evidence type="ECO:0000313" key="10">
    <source>
        <dbReference type="EMBL" id="MEA0970516.1"/>
    </source>
</evidence>
<comment type="similarity">
    <text evidence="2">Belongs to the CPA3 antiporters (TC 2.A.63) subunit D family.</text>
</comment>
<dbReference type="RefSeq" id="WP_322776419.1">
    <property type="nucleotide sequence ID" value="NZ_JARJFB010000023.1"/>
</dbReference>
<evidence type="ECO:0000256" key="1">
    <source>
        <dbReference type="ARBA" id="ARBA00004651"/>
    </source>
</evidence>
<evidence type="ECO:0000313" key="11">
    <source>
        <dbReference type="Proteomes" id="UP001291687"/>
    </source>
</evidence>
<evidence type="ECO:0000256" key="6">
    <source>
        <dbReference type="ARBA" id="ARBA00023136"/>
    </source>
</evidence>
<comment type="caution">
    <text evidence="10">The sequence shown here is derived from an EMBL/GenBank/DDBJ whole genome shotgun (WGS) entry which is preliminary data.</text>
</comment>